<organism evidence="3 4">
    <name type="scientific">Rhizobium lusitanum</name>
    <dbReference type="NCBI Taxonomy" id="293958"/>
    <lineage>
        <taxon>Bacteria</taxon>
        <taxon>Pseudomonadati</taxon>
        <taxon>Pseudomonadota</taxon>
        <taxon>Alphaproteobacteria</taxon>
        <taxon>Hyphomicrobiales</taxon>
        <taxon>Rhizobiaceae</taxon>
        <taxon>Rhizobium/Agrobacterium group</taxon>
        <taxon>Rhizobium</taxon>
    </lineage>
</organism>
<dbReference type="AlphaFoldDB" id="A0A6L9UA03"/>
<keyword evidence="2" id="KW-0472">Membrane</keyword>
<evidence type="ECO:0000313" key="3">
    <source>
        <dbReference type="EMBL" id="NEI70940.1"/>
    </source>
</evidence>
<feature type="coiled-coil region" evidence="1">
    <location>
        <begin position="63"/>
        <end position="90"/>
    </location>
</feature>
<dbReference type="Proteomes" id="UP000483035">
    <property type="component" value="Unassembled WGS sequence"/>
</dbReference>
<keyword evidence="2" id="KW-0812">Transmembrane</keyword>
<accession>A0A6L9UA03</accession>
<evidence type="ECO:0000313" key="4">
    <source>
        <dbReference type="Proteomes" id="UP000483035"/>
    </source>
</evidence>
<evidence type="ECO:0000256" key="1">
    <source>
        <dbReference type="SAM" id="Coils"/>
    </source>
</evidence>
<keyword evidence="2" id="KW-1133">Transmembrane helix</keyword>
<gene>
    <name evidence="3" type="ORF">GR212_15255</name>
</gene>
<reference evidence="3 4" key="1">
    <citation type="submission" date="2019-12" db="EMBL/GenBank/DDBJ databases">
        <title>Rhizobium genotypes associated with high levels of biological nitrogen fixation by grain legumes in a temperate-maritime cropping system.</title>
        <authorList>
            <person name="Maluk M."/>
            <person name="Francesc Ferrando Molina F."/>
            <person name="Lopez Del Egido L."/>
            <person name="Lafos M."/>
            <person name="Langarica-Fuentes A."/>
            <person name="Gebre Yohannes G."/>
            <person name="Young M.W."/>
            <person name="Martin P."/>
            <person name="Gantlett R."/>
            <person name="Kenicer G."/>
            <person name="Hawes C."/>
            <person name="Begg G.S."/>
            <person name="Quilliam R.S."/>
            <person name="Squire G.R."/>
            <person name="Poole P.S."/>
            <person name="Young P.W."/>
            <person name="Iannetta P.M."/>
            <person name="James E.K."/>
        </authorList>
    </citation>
    <scope>NUCLEOTIDE SEQUENCE [LARGE SCALE GENOMIC DNA]</scope>
    <source>
        <strain evidence="3 4">JHI1118</strain>
    </source>
</reference>
<comment type="caution">
    <text evidence="3">The sequence shown here is derived from an EMBL/GenBank/DDBJ whole genome shotgun (WGS) entry which is preliminary data.</text>
</comment>
<dbReference type="EMBL" id="WUEY01000006">
    <property type="protein sequence ID" value="NEI70940.1"/>
    <property type="molecule type" value="Genomic_DNA"/>
</dbReference>
<protein>
    <submittedName>
        <fullName evidence="3">Uncharacterized protein</fullName>
    </submittedName>
</protein>
<evidence type="ECO:0000256" key="2">
    <source>
        <dbReference type="SAM" id="Phobius"/>
    </source>
</evidence>
<name>A0A6L9UA03_9HYPH</name>
<feature type="transmembrane region" description="Helical" evidence="2">
    <location>
        <begin position="12"/>
        <end position="30"/>
    </location>
</feature>
<keyword evidence="1" id="KW-0175">Coiled coil</keyword>
<dbReference type="RefSeq" id="WP_163987376.1">
    <property type="nucleotide sequence ID" value="NZ_WUEY01000006.1"/>
</dbReference>
<proteinExistence type="predicted"/>
<sequence length="136" mass="14419">MFANLSDIIKIPAALLIGMAISAIVLVFFYEGLHLPLIGQVINGRVANAAAAAREGYVALAEKTAAEAKAAEMERQRNAASLALTEAAKRQAADELAQQAKDVETDVAIADFEKKLAAANRQCLADPADVQFLQSH</sequence>